<dbReference type="PANTHER" id="PTHR19862">
    <property type="entry name" value="WD REPEAT-CONTAINING PROTEIN 48"/>
    <property type="match status" value="1"/>
</dbReference>
<feature type="region of interest" description="Disordered" evidence="11">
    <location>
        <begin position="139"/>
        <end position="161"/>
    </location>
</feature>
<evidence type="ECO:0000256" key="1">
    <source>
        <dbReference type="ARBA" id="ARBA00004191"/>
    </source>
</evidence>
<dbReference type="Pfam" id="PF02415">
    <property type="entry name" value="Chlam_PMP"/>
    <property type="match status" value="8"/>
</dbReference>
<evidence type="ECO:0000256" key="7">
    <source>
        <dbReference type="ARBA" id="ARBA00022692"/>
    </source>
</evidence>
<evidence type="ECO:0000256" key="11">
    <source>
        <dbReference type="SAM" id="MobiDB-lite"/>
    </source>
</evidence>
<gene>
    <name evidence="14" type="primary">pmp20</name>
    <name evidence="14" type="ORF">BN1224_DC9_BS_01370</name>
</gene>
<keyword evidence="10" id="KW-0998">Cell outer membrane</keyword>
<accession>A0A0F7WWA6</accession>
<feature type="compositionally biased region" description="Low complexity" evidence="11">
    <location>
        <begin position="85"/>
        <end position="100"/>
    </location>
</feature>
<dbReference type="SMART" id="SM00710">
    <property type="entry name" value="PbH1"/>
    <property type="match status" value="13"/>
</dbReference>
<dbReference type="Gene3D" id="2.40.128.130">
    <property type="entry name" value="Autotransporter beta-domain"/>
    <property type="match status" value="1"/>
</dbReference>
<dbReference type="GO" id="GO:0043130">
    <property type="term" value="F:ubiquitin binding"/>
    <property type="evidence" value="ECO:0007669"/>
    <property type="project" value="TreeGrafter"/>
</dbReference>
<keyword evidence="9" id="KW-0472">Membrane</keyword>
<evidence type="ECO:0000256" key="8">
    <source>
        <dbReference type="ARBA" id="ARBA00022729"/>
    </source>
</evidence>
<feature type="signal peptide" evidence="12">
    <location>
        <begin position="1"/>
        <end position="21"/>
    </location>
</feature>
<name>A0A0F7WWA6_CHLPN</name>
<evidence type="ECO:0000256" key="6">
    <source>
        <dbReference type="ARBA" id="ARBA00022525"/>
    </source>
</evidence>
<evidence type="ECO:0000313" key="14">
    <source>
        <dbReference type="EMBL" id="CRI42654.1"/>
    </source>
</evidence>
<keyword evidence="5" id="KW-0134">Cell wall</keyword>
<comment type="subcellular location">
    <subcellularLocation>
        <location evidence="2">Cell outer membrane</location>
        <topology evidence="2">Peripheral membrane protein</topology>
        <orientation evidence="2">Extracellular side</orientation>
    </subcellularLocation>
    <subcellularLocation>
        <location evidence="1">Secreted</location>
        <location evidence="1">Cell wall</location>
    </subcellularLocation>
</comment>
<keyword evidence="7" id="KW-0812">Transmembrane</keyword>
<dbReference type="InterPro" id="IPR006626">
    <property type="entry name" value="PbH1"/>
</dbReference>
<evidence type="ECO:0000256" key="12">
    <source>
        <dbReference type="SAM" id="SignalP"/>
    </source>
</evidence>
<dbReference type="InterPro" id="IPR003368">
    <property type="entry name" value="POMP_repeat"/>
</dbReference>
<dbReference type="InterPro" id="IPR051246">
    <property type="entry name" value="WDR48"/>
</dbReference>
<proteinExistence type="inferred from homology"/>
<dbReference type="PANTHER" id="PTHR19862:SF14">
    <property type="entry name" value="WD REPEAT-CONTAINING PROTEIN 48"/>
    <property type="match status" value="1"/>
</dbReference>
<sequence length="1729" mass="180089">MKWLPATAVFAAVLPALTAFGDPASVEISTSHTGSGDPTSDAALTGFTQSSTETDGTTYTIVGDITFSTFTNIPVPVVTPDANDSSSDSSKGGSSSSGATSLIRSSNLNSDFDFTKDSVLDLYHLFFPSASNTLNPALLSSSSSGGSSSSSSSSSSGSASAVVAADPKGGAAFYSNEANGTLTFTTDSGNPGSLTLQNLKMTGDGAAIYSKGPLVFTGLKNLTFTGNESQKSGGAAYTEGALTTQAIVEAVTFTGNTSAGQGGAIYVKEATLFNALDSLKFEKNTSGQAGGGIYTESTLTISNITKSIEFISNKASVPAPAPEPTPPAPAPSPAPSSLINSTTIDTSTLQTRAASATPAVAPVAAVTPTPISTQETAGNGGAIYAKQGISISTFKDLTFKSNSASVDATLTVDSSTIGESGGAIFAADSIQIQQCTGTTLFSGNTANKSGGGIYAVGQVTLEDIANLKMTNNTCKGEGGAIYTKKALTINNGAILTTFSGNTSTDNGGAIFAVGGITLSDLVEVRFSKNKTGNYSAPITKAASNTAPVVSSSTTAASPAVPAAAAAPVTNAAKGGALYSTEGLTVSGITSILSFENNECQNQGGGAYVTKTFQCSDSHRLQFTSNKAADEGGGLYCGDDVTLTNLTGKTLFQENSSEKHGGGLSLASGKSLTMTSLESFCLNANTAKENGGGANVPENIVLTFTYTPTPNEPAPVQQPVYGEALVTGNTATKSGGGIYTKNAAFSNLSSVTFDQNTSSENGGALLTQKAADKTDCSFTYITNVNITNNTATGNGGGIAGGKAHFDRIDNLTVQSNQAKKGGGVYLEDALILEKVITGSVSQNTATESGGGIYAKDIQLQALPGSFTITDNKVETSLTTSTNLYGGGIYSSGAVTLTNISGTFGITGNSVINTATSQDADIQGGGIYATTSLSINQCNTPILFSNNSAATKKTSTTKQIAGGAIFSAAVTIENNSQPIIFLNNSAKSEATTAATAGNKDSCGGAIAANSVTLTNNPEITFKGNYAETGGAIGCIDLTNGSPPRKVSIADNGSVLFQDNSALNRGGAIYGETIDISRTGATFIGNSSKHDGSAICCSTALTLAPNSQLIFENNKVTETTATTKASINNLGAAIYGNNETSDVTISLSAENGSIFFKNNLCTATNKYCSIAGNVKFTAIEASAGKAISFYDAVNVSTKETNAQELKLNEKATSTGTILFSGELHENKSYIPQKVTFAHGNLILGKNAELSVVSFTQSPGTTITMGPGSVLSNHSKEAGGIAINNVIIDFSEIVPTKDNATVAPPTLKLVSRTNADSKDKIDITGTVTLLDPNGNLYQNSYLGEDRDITLFNIDNSASGAVTATNVTLQGNLGAKKGYLGTWNLDPNSSGSKIILKWTFDKYLRWPYIPRDNHFYINSIWGAQNSLVTVKQGILGNMLNNARFEDPAFNNFWASAIGSFLRKEVSRNSDSFTYHGRGYTAAVDAKPRQEFILGAAFSQVFGHAESEYHLDNYKHKGSGHSTQASLYAGNIFYFPAIRSRPILFQGVATYGYMQHDTTTYYPSIEEKNMANWDSIAWLFDLRFSVDLKEPQPHSTARLTFYTEAEYTRIRQEKFTELDYDPRSFSACSYGNLAIPTGFSVDGALAWREIILYNKVSAAYLPVILRNNPKATYEVLSTKEKGNVVNVLPTRNAARAEVSSQIYLGSYWTLYGTYTIDASMNTLVQMANGGIRFVF</sequence>
<comment type="similarity">
    <text evidence="3">Belongs to the PMP outer membrane protein family.</text>
</comment>
<evidence type="ECO:0000256" key="4">
    <source>
        <dbReference type="ARBA" id="ARBA00022452"/>
    </source>
</evidence>
<feature type="compositionally biased region" description="Low complexity" evidence="11">
    <location>
        <begin position="140"/>
        <end position="161"/>
    </location>
</feature>
<evidence type="ECO:0000259" key="13">
    <source>
        <dbReference type="PROSITE" id="PS51208"/>
    </source>
</evidence>
<keyword evidence="8 12" id="KW-0732">Signal</keyword>
<dbReference type="Pfam" id="PF03797">
    <property type="entry name" value="Autotransporter"/>
    <property type="match status" value="1"/>
</dbReference>
<organism evidence="14">
    <name type="scientific">Chlamydia pneumoniae</name>
    <name type="common">Chlamydophila pneumoniae</name>
    <dbReference type="NCBI Taxonomy" id="83558"/>
    <lineage>
        <taxon>Bacteria</taxon>
        <taxon>Pseudomonadati</taxon>
        <taxon>Chlamydiota</taxon>
        <taxon>Chlamydiia</taxon>
        <taxon>Chlamydiales</taxon>
        <taxon>Chlamydiaceae</taxon>
        <taxon>Chlamydia/Chlamydophila group</taxon>
        <taxon>Chlamydia</taxon>
    </lineage>
</organism>
<keyword evidence="6" id="KW-0964">Secreted</keyword>
<feature type="chain" id="PRO_5002524855" evidence="12">
    <location>
        <begin position="22"/>
        <end position="1729"/>
    </location>
</feature>
<feature type="domain" description="Autotransporter" evidence="13">
    <location>
        <begin position="1440"/>
        <end position="1729"/>
    </location>
</feature>
<dbReference type="SUPFAM" id="SSF103515">
    <property type="entry name" value="Autotransporter"/>
    <property type="match status" value="1"/>
</dbReference>
<evidence type="ECO:0000256" key="5">
    <source>
        <dbReference type="ARBA" id="ARBA00022512"/>
    </source>
</evidence>
<dbReference type="InterPro" id="IPR036709">
    <property type="entry name" value="Autotransporte_beta_dom_sf"/>
</dbReference>
<dbReference type="SUPFAM" id="SSF51126">
    <property type="entry name" value="Pectin lyase-like"/>
    <property type="match status" value="4"/>
</dbReference>
<dbReference type="InterPro" id="IPR011427">
    <property type="entry name" value="Polymorphic_membr_middle"/>
</dbReference>
<keyword evidence="4" id="KW-1134">Transmembrane beta strand</keyword>
<reference evidence="14" key="1">
    <citation type="submission" date="2015-05" db="EMBL/GenBank/DDBJ databases">
        <authorList>
            <person name="Rattei Thomas"/>
        </authorList>
    </citation>
    <scope>NUCLEOTIDE SEQUENCE</scope>
    <source>
        <strain evidence="14">DC9</strain>
    </source>
</reference>
<feature type="region of interest" description="Disordered" evidence="11">
    <location>
        <begin position="27"/>
        <end position="49"/>
    </location>
</feature>
<dbReference type="GO" id="GO:0009279">
    <property type="term" value="C:cell outer membrane"/>
    <property type="evidence" value="ECO:0007669"/>
    <property type="project" value="UniProtKB-SubCell"/>
</dbReference>
<evidence type="ECO:0000256" key="2">
    <source>
        <dbReference type="ARBA" id="ARBA00004416"/>
    </source>
</evidence>
<dbReference type="Pfam" id="PF07548">
    <property type="entry name" value="ChlamPMP_M"/>
    <property type="match status" value="1"/>
</dbReference>
<dbReference type="InterPro" id="IPR011050">
    <property type="entry name" value="Pectin_lyase_fold/virulence"/>
</dbReference>
<feature type="compositionally biased region" description="Polar residues" evidence="11">
    <location>
        <begin position="27"/>
        <end position="38"/>
    </location>
</feature>
<evidence type="ECO:0000256" key="3">
    <source>
        <dbReference type="ARBA" id="ARBA00007542"/>
    </source>
</evidence>
<dbReference type="NCBIfam" id="TIGR01376">
    <property type="entry name" value="POMP_repeat"/>
    <property type="match status" value="11"/>
</dbReference>
<feature type="region of interest" description="Disordered" evidence="11">
    <location>
        <begin position="316"/>
        <end position="341"/>
    </location>
</feature>
<dbReference type="SMART" id="SM00869">
    <property type="entry name" value="Autotransporter"/>
    <property type="match status" value="1"/>
</dbReference>
<dbReference type="InterPro" id="IPR005546">
    <property type="entry name" value="Autotransporte_beta"/>
</dbReference>
<evidence type="ECO:0000256" key="10">
    <source>
        <dbReference type="ARBA" id="ARBA00023237"/>
    </source>
</evidence>
<evidence type="ECO:0000256" key="9">
    <source>
        <dbReference type="ARBA" id="ARBA00023136"/>
    </source>
</evidence>
<dbReference type="GO" id="GO:0000724">
    <property type="term" value="P:double-strand break repair via homologous recombination"/>
    <property type="evidence" value="ECO:0007669"/>
    <property type="project" value="TreeGrafter"/>
</dbReference>
<feature type="region of interest" description="Disordered" evidence="11">
    <location>
        <begin position="78"/>
        <end position="100"/>
    </location>
</feature>
<dbReference type="EMBL" id="LN847049">
    <property type="protein sequence ID" value="CRI42654.1"/>
    <property type="molecule type" value="Genomic_DNA"/>
</dbReference>
<feature type="compositionally biased region" description="Pro residues" evidence="11">
    <location>
        <begin position="319"/>
        <end position="334"/>
    </location>
</feature>
<protein>
    <submittedName>
        <fullName evidence="14">Probable outer membrane protein pmp20</fullName>
    </submittedName>
</protein>
<dbReference type="PROSITE" id="PS51208">
    <property type="entry name" value="AUTOTRANSPORTER"/>
    <property type="match status" value="1"/>
</dbReference>